<dbReference type="AlphaFoldDB" id="A0AAD7DBM8"/>
<dbReference type="EMBL" id="JARKIE010000088">
    <property type="protein sequence ID" value="KAJ7687421.1"/>
    <property type="molecule type" value="Genomic_DNA"/>
</dbReference>
<accession>A0AAD7DBM8</accession>
<dbReference type="Proteomes" id="UP001221757">
    <property type="component" value="Unassembled WGS sequence"/>
</dbReference>
<evidence type="ECO:0000256" key="1">
    <source>
        <dbReference type="SAM" id="MobiDB-lite"/>
    </source>
</evidence>
<keyword evidence="3" id="KW-1185">Reference proteome</keyword>
<proteinExistence type="predicted"/>
<gene>
    <name evidence="2" type="ORF">B0H17DRAFT_688441</name>
</gene>
<reference evidence="2" key="1">
    <citation type="submission" date="2023-03" db="EMBL/GenBank/DDBJ databases">
        <title>Massive genome expansion in bonnet fungi (Mycena s.s.) driven by repeated elements and novel gene families across ecological guilds.</title>
        <authorList>
            <consortium name="Lawrence Berkeley National Laboratory"/>
            <person name="Harder C.B."/>
            <person name="Miyauchi S."/>
            <person name="Viragh M."/>
            <person name="Kuo A."/>
            <person name="Thoen E."/>
            <person name="Andreopoulos B."/>
            <person name="Lu D."/>
            <person name="Skrede I."/>
            <person name="Drula E."/>
            <person name="Henrissat B."/>
            <person name="Morin E."/>
            <person name="Kohler A."/>
            <person name="Barry K."/>
            <person name="LaButti K."/>
            <person name="Morin E."/>
            <person name="Salamov A."/>
            <person name="Lipzen A."/>
            <person name="Mereny Z."/>
            <person name="Hegedus B."/>
            <person name="Baldrian P."/>
            <person name="Stursova M."/>
            <person name="Weitz H."/>
            <person name="Taylor A."/>
            <person name="Grigoriev I.V."/>
            <person name="Nagy L.G."/>
            <person name="Martin F."/>
            <person name="Kauserud H."/>
        </authorList>
    </citation>
    <scope>NUCLEOTIDE SEQUENCE</scope>
    <source>
        <strain evidence="2">CBHHK067</strain>
    </source>
</reference>
<protein>
    <submittedName>
        <fullName evidence="2">Uncharacterized protein</fullName>
    </submittedName>
</protein>
<organism evidence="2 3">
    <name type="scientific">Mycena rosella</name>
    <name type="common">Pink bonnet</name>
    <name type="synonym">Agaricus rosellus</name>
    <dbReference type="NCBI Taxonomy" id="1033263"/>
    <lineage>
        <taxon>Eukaryota</taxon>
        <taxon>Fungi</taxon>
        <taxon>Dikarya</taxon>
        <taxon>Basidiomycota</taxon>
        <taxon>Agaricomycotina</taxon>
        <taxon>Agaricomycetes</taxon>
        <taxon>Agaricomycetidae</taxon>
        <taxon>Agaricales</taxon>
        <taxon>Marasmiineae</taxon>
        <taxon>Mycenaceae</taxon>
        <taxon>Mycena</taxon>
    </lineage>
</organism>
<comment type="caution">
    <text evidence="2">The sequence shown here is derived from an EMBL/GenBank/DDBJ whole genome shotgun (WGS) entry which is preliminary data.</text>
</comment>
<evidence type="ECO:0000313" key="3">
    <source>
        <dbReference type="Proteomes" id="UP001221757"/>
    </source>
</evidence>
<feature type="region of interest" description="Disordered" evidence="1">
    <location>
        <begin position="154"/>
        <end position="208"/>
    </location>
</feature>
<name>A0AAD7DBM8_MYCRO</name>
<feature type="compositionally biased region" description="Polar residues" evidence="1">
    <location>
        <begin position="197"/>
        <end position="208"/>
    </location>
</feature>
<sequence length="256" mass="27903">MSRDTIVEAAHIIPRYLGSPLVTGIFGTIQDAASLFWAVDDMGYDVESFPLLFADVRHPPTGYALIKRTDRHDNDVLFRISVPSQALRNRRGLRASCPPTRTGNNTRISAAAFFPRCLDLYSTFCYRFLPQDTKVFLTDAVAKATRVAEIEISNHQDSHSSAQPQEHQTEGGGAGTQEDTGGRGEVPMEDAEGELPASTSHDSNSSNGALVDRDLFANVWNGIASADSGLEDLSDDEVINTSIKARIEQAIPDPRP</sequence>
<evidence type="ECO:0000313" key="2">
    <source>
        <dbReference type="EMBL" id="KAJ7687421.1"/>
    </source>
</evidence>